<proteinExistence type="predicted"/>
<dbReference type="AlphaFoldDB" id="A0A1G7KLB4"/>
<evidence type="ECO:0000313" key="2">
    <source>
        <dbReference type="EMBL" id="SDF37977.1"/>
    </source>
</evidence>
<name>A0A1G7KLB4_9BACT</name>
<dbReference type="Proteomes" id="UP000182427">
    <property type="component" value="Chromosome I"/>
</dbReference>
<protein>
    <submittedName>
        <fullName evidence="2">Cupin domain protein</fullName>
    </submittedName>
</protein>
<evidence type="ECO:0000259" key="1">
    <source>
        <dbReference type="Pfam" id="PF07883"/>
    </source>
</evidence>
<dbReference type="PANTHER" id="PTHR36440:SF1">
    <property type="entry name" value="PUTATIVE (AFU_ORTHOLOGUE AFUA_8G07350)-RELATED"/>
    <property type="match status" value="1"/>
</dbReference>
<dbReference type="Pfam" id="PF07883">
    <property type="entry name" value="Cupin_2"/>
    <property type="match status" value="1"/>
</dbReference>
<dbReference type="RefSeq" id="WP_083345197.1">
    <property type="nucleotide sequence ID" value="NZ_LT629690.1"/>
</dbReference>
<dbReference type="InterPro" id="IPR011051">
    <property type="entry name" value="RmlC_Cupin_sf"/>
</dbReference>
<reference evidence="3" key="1">
    <citation type="submission" date="2016-10" db="EMBL/GenBank/DDBJ databases">
        <authorList>
            <person name="Varghese N."/>
            <person name="Submissions S."/>
        </authorList>
    </citation>
    <scope>NUCLEOTIDE SEQUENCE [LARGE SCALE GENOMIC DNA]</scope>
    <source>
        <strain evidence="3">GAS232</strain>
    </source>
</reference>
<dbReference type="EMBL" id="LT629690">
    <property type="protein sequence ID" value="SDF37977.1"/>
    <property type="molecule type" value="Genomic_DNA"/>
</dbReference>
<dbReference type="PANTHER" id="PTHR36440">
    <property type="entry name" value="PUTATIVE (AFU_ORTHOLOGUE AFUA_8G07350)-RELATED"/>
    <property type="match status" value="1"/>
</dbReference>
<gene>
    <name evidence="2" type="ORF">SAMN05444167_2229</name>
</gene>
<dbReference type="InterPro" id="IPR014710">
    <property type="entry name" value="RmlC-like_jellyroll"/>
</dbReference>
<dbReference type="InterPro" id="IPR013096">
    <property type="entry name" value="Cupin_2"/>
</dbReference>
<dbReference type="Gene3D" id="2.60.120.10">
    <property type="entry name" value="Jelly Rolls"/>
    <property type="match status" value="1"/>
</dbReference>
<dbReference type="SUPFAM" id="SSF51182">
    <property type="entry name" value="RmlC-like cupins"/>
    <property type="match status" value="1"/>
</dbReference>
<organism evidence="2 3">
    <name type="scientific">Terriglobus roseus</name>
    <dbReference type="NCBI Taxonomy" id="392734"/>
    <lineage>
        <taxon>Bacteria</taxon>
        <taxon>Pseudomonadati</taxon>
        <taxon>Acidobacteriota</taxon>
        <taxon>Terriglobia</taxon>
        <taxon>Terriglobales</taxon>
        <taxon>Acidobacteriaceae</taxon>
        <taxon>Terriglobus</taxon>
    </lineage>
</organism>
<dbReference type="OrthoDB" id="9794183at2"/>
<sequence>MVSISSSVNLETAPAYWFLNSLHLLLALNETEEGAYSLLHLTAPPQFETPYHLHHDEDEAFYILDGEVTVIRDGEEIVAGPGSYIFLPRGVPHGFKSSSDKDSHVLIHAIPGGKVGFVAMMLAMATPIQDRHKLPEPTPSDFKRLAELCEQNKISILGPLPS</sequence>
<evidence type="ECO:0000313" key="3">
    <source>
        <dbReference type="Proteomes" id="UP000182427"/>
    </source>
</evidence>
<accession>A0A1G7KLB4</accession>
<feature type="domain" description="Cupin type-2" evidence="1">
    <location>
        <begin position="42"/>
        <end position="106"/>
    </location>
</feature>
<keyword evidence="3" id="KW-1185">Reference proteome</keyword>
<dbReference type="InterPro" id="IPR053146">
    <property type="entry name" value="QDO-like"/>
</dbReference>